<protein>
    <recommendedName>
        <fullName evidence="4">Histone-lysine N-methyltransferase SETMAR</fullName>
    </recommendedName>
</protein>
<evidence type="ECO:0000256" key="1">
    <source>
        <dbReference type="SAM" id="MobiDB-lite"/>
    </source>
</evidence>
<proteinExistence type="predicted"/>
<reference evidence="2 3" key="1">
    <citation type="submission" date="2022-01" db="EMBL/GenBank/DDBJ databases">
        <title>A chromosomal length assembly of Cordylochernes scorpioides.</title>
        <authorList>
            <person name="Zeh D."/>
            <person name="Zeh J."/>
        </authorList>
    </citation>
    <scope>NUCLEOTIDE SEQUENCE [LARGE SCALE GENOMIC DNA]</scope>
    <source>
        <strain evidence="2">IN4F17</strain>
        <tissue evidence="2">Whole Body</tissue>
    </source>
</reference>
<organism evidence="2 3">
    <name type="scientific">Cordylochernes scorpioides</name>
    <dbReference type="NCBI Taxonomy" id="51811"/>
    <lineage>
        <taxon>Eukaryota</taxon>
        <taxon>Metazoa</taxon>
        <taxon>Ecdysozoa</taxon>
        <taxon>Arthropoda</taxon>
        <taxon>Chelicerata</taxon>
        <taxon>Arachnida</taxon>
        <taxon>Pseudoscorpiones</taxon>
        <taxon>Cheliferoidea</taxon>
        <taxon>Chernetidae</taxon>
        <taxon>Cordylochernes</taxon>
    </lineage>
</organism>
<dbReference type="Proteomes" id="UP001235939">
    <property type="component" value="Chromosome 05"/>
</dbReference>
<dbReference type="Gene3D" id="3.30.420.10">
    <property type="entry name" value="Ribonuclease H-like superfamily/Ribonuclease H"/>
    <property type="match status" value="1"/>
</dbReference>
<name>A0ABY6KIP0_9ARAC</name>
<sequence>MLLREPTRWGLQSGEPVANIGQDTTTTTTTKRPGNGSPHSAAHTIETLQKLNFEVLAHHPYSPDLATFPHVTSDFYWLGPLKETLRSRRFTLD</sequence>
<keyword evidence="3" id="KW-1185">Reference proteome</keyword>
<evidence type="ECO:0000313" key="2">
    <source>
        <dbReference type="EMBL" id="UYV68483.1"/>
    </source>
</evidence>
<dbReference type="InterPro" id="IPR036397">
    <property type="entry name" value="RNaseH_sf"/>
</dbReference>
<evidence type="ECO:0000313" key="3">
    <source>
        <dbReference type="Proteomes" id="UP001235939"/>
    </source>
</evidence>
<gene>
    <name evidence="2" type="ORF">LAZ67_5004448</name>
</gene>
<feature type="region of interest" description="Disordered" evidence="1">
    <location>
        <begin position="1"/>
        <end position="41"/>
    </location>
</feature>
<evidence type="ECO:0008006" key="4">
    <source>
        <dbReference type="Google" id="ProtNLM"/>
    </source>
</evidence>
<accession>A0ABY6KIP0</accession>
<dbReference type="EMBL" id="CP092867">
    <property type="protein sequence ID" value="UYV68483.1"/>
    <property type="molecule type" value="Genomic_DNA"/>
</dbReference>